<dbReference type="GO" id="GO:0000977">
    <property type="term" value="F:RNA polymerase II transcription regulatory region sequence-specific DNA binding"/>
    <property type="evidence" value="ECO:0007669"/>
    <property type="project" value="TreeGrafter"/>
</dbReference>
<keyword evidence="5" id="KW-0539">Nucleus</keyword>
<dbReference type="PROSITE" id="PS00036">
    <property type="entry name" value="BZIP_BASIC"/>
    <property type="match status" value="1"/>
</dbReference>
<feature type="region of interest" description="Disordered" evidence="8">
    <location>
        <begin position="342"/>
        <end position="371"/>
    </location>
</feature>
<dbReference type="InterPro" id="IPR052470">
    <property type="entry name" value="ER_Stress-Reg_TF"/>
</dbReference>
<evidence type="ECO:0000313" key="10">
    <source>
        <dbReference type="EMBL" id="GBN32464.1"/>
    </source>
</evidence>
<dbReference type="OrthoDB" id="20960at2759"/>
<evidence type="ECO:0000256" key="8">
    <source>
        <dbReference type="SAM" id="MobiDB-lite"/>
    </source>
</evidence>
<evidence type="ECO:0000256" key="4">
    <source>
        <dbReference type="ARBA" id="ARBA00023163"/>
    </source>
</evidence>
<organism evidence="10 11">
    <name type="scientific">Araneus ventricosus</name>
    <name type="common">Orbweaver spider</name>
    <name type="synonym">Epeira ventricosa</name>
    <dbReference type="NCBI Taxonomy" id="182803"/>
    <lineage>
        <taxon>Eukaryota</taxon>
        <taxon>Metazoa</taxon>
        <taxon>Ecdysozoa</taxon>
        <taxon>Arthropoda</taxon>
        <taxon>Chelicerata</taxon>
        <taxon>Arachnida</taxon>
        <taxon>Araneae</taxon>
        <taxon>Araneomorphae</taxon>
        <taxon>Entelegynae</taxon>
        <taxon>Araneoidea</taxon>
        <taxon>Araneidae</taxon>
        <taxon>Araneus</taxon>
    </lineage>
</organism>
<dbReference type="SUPFAM" id="SSF57959">
    <property type="entry name" value="Leucine zipper domain"/>
    <property type="match status" value="1"/>
</dbReference>
<reference evidence="10 11" key="1">
    <citation type="journal article" date="2019" name="Sci. Rep.">
        <title>Orb-weaving spider Araneus ventricosus genome elucidates the spidroin gene catalogue.</title>
        <authorList>
            <person name="Kono N."/>
            <person name="Nakamura H."/>
            <person name="Ohtoshi R."/>
            <person name="Moran D.A.P."/>
            <person name="Shinohara A."/>
            <person name="Yoshida Y."/>
            <person name="Fujiwara M."/>
            <person name="Mori M."/>
            <person name="Tomita M."/>
            <person name="Arakawa K."/>
        </authorList>
    </citation>
    <scope>NUCLEOTIDE SEQUENCE [LARGE SCALE GENOMIC DNA]</scope>
</reference>
<evidence type="ECO:0000256" key="1">
    <source>
        <dbReference type="ARBA" id="ARBA00022843"/>
    </source>
</evidence>
<dbReference type="GO" id="GO:0005634">
    <property type="term" value="C:nucleus"/>
    <property type="evidence" value="ECO:0007669"/>
    <property type="project" value="TreeGrafter"/>
</dbReference>
<dbReference type="SMART" id="SM00338">
    <property type="entry name" value="BRLZ"/>
    <property type="match status" value="1"/>
</dbReference>
<dbReference type="AlphaFoldDB" id="A0A4Y2N1G7"/>
<dbReference type="Gene3D" id="1.20.5.170">
    <property type="match status" value="1"/>
</dbReference>
<dbReference type="PANTHER" id="PTHR46542:SF1">
    <property type="entry name" value="X-BOX BINDING PROTEIN 1"/>
    <property type="match status" value="1"/>
</dbReference>
<keyword evidence="2" id="KW-0805">Transcription regulation</keyword>
<evidence type="ECO:0000259" key="9">
    <source>
        <dbReference type="PROSITE" id="PS50217"/>
    </source>
</evidence>
<accession>A0A4Y2N1G7</accession>
<keyword evidence="1" id="KW-0832">Ubl conjugation</keyword>
<gene>
    <name evidence="10" type="primary">XBP1</name>
    <name evidence="10" type="ORF">AVEN_129534_1</name>
</gene>
<evidence type="ECO:0000256" key="2">
    <source>
        <dbReference type="ARBA" id="ARBA00023015"/>
    </source>
</evidence>
<dbReference type="GO" id="GO:0000981">
    <property type="term" value="F:DNA-binding transcription factor activity, RNA polymerase II-specific"/>
    <property type="evidence" value="ECO:0007669"/>
    <property type="project" value="TreeGrafter"/>
</dbReference>
<proteinExistence type="predicted"/>
<comment type="caution">
    <text evidence="10">The sequence shown here is derived from an EMBL/GenBank/DDBJ whole genome shotgun (WGS) entry which is preliminary data.</text>
</comment>
<dbReference type="PROSITE" id="PS50217">
    <property type="entry name" value="BZIP"/>
    <property type="match status" value="1"/>
</dbReference>
<dbReference type="InterPro" id="IPR046347">
    <property type="entry name" value="bZIP_sf"/>
</dbReference>
<dbReference type="EMBL" id="BGPR01008241">
    <property type="protein sequence ID" value="GBN32464.1"/>
    <property type="molecule type" value="Genomic_DNA"/>
</dbReference>
<evidence type="ECO:0000256" key="6">
    <source>
        <dbReference type="ARBA" id="ARBA00040165"/>
    </source>
</evidence>
<protein>
    <recommendedName>
        <fullName evidence="6">X-box-binding protein 1</fullName>
    </recommendedName>
</protein>
<dbReference type="Proteomes" id="UP000499080">
    <property type="component" value="Unassembled WGS sequence"/>
</dbReference>
<dbReference type="PANTHER" id="PTHR46542">
    <property type="entry name" value="X-BOX BINDING PROTEIN 1"/>
    <property type="match status" value="1"/>
</dbReference>
<evidence type="ECO:0000313" key="11">
    <source>
        <dbReference type="Proteomes" id="UP000499080"/>
    </source>
</evidence>
<feature type="coiled-coil region" evidence="7">
    <location>
        <begin position="96"/>
        <end position="158"/>
    </location>
</feature>
<feature type="domain" description="BZIP" evidence="9">
    <location>
        <begin position="78"/>
        <end position="141"/>
    </location>
</feature>
<evidence type="ECO:0000256" key="7">
    <source>
        <dbReference type="SAM" id="Coils"/>
    </source>
</evidence>
<dbReference type="Pfam" id="PF07716">
    <property type="entry name" value="bZIP_2"/>
    <property type="match status" value="1"/>
</dbReference>
<evidence type="ECO:0000256" key="5">
    <source>
        <dbReference type="ARBA" id="ARBA00023242"/>
    </source>
</evidence>
<name>A0A4Y2N1G7_ARAVE</name>
<sequence length="378" mass="42038">MPQLKKLPVYAGNILPKINVGEVLTSSDSQNILPSSYLTLLMDGDSSQLLTSEAESDGADTNPTRPRKRQRLDHLTQEEKVLRRKMKNRVAAQTARDRKKARMFELEEQNLELQKSQKILLYTIVEQRKTIAEQTEKINALEKRLALLEDRCSSEKSTECNRVKEETAETGSTDAYPLDDALRLLTGDGQADDLLDLLQNCSDDLLQCDLLNTLCESGESGKESSGSPEMVGTTTKGLESHKELVHFDHIYYKQEPADSATATLALPDCDLSTKETTIPLTIVPCENPDMVMDVEQAMEIPVISISNSSELDSNSDILHFNCDTFSLEEIDDNLLYTQEVKNCSSPASSSDTGYDSSFSAPSPSEDDQRWGELFPTLI</sequence>
<keyword evidence="4" id="KW-0804">Transcription</keyword>
<dbReference type="CDD" id="cd14691">
    <property type="entry name" value="bZIP_XBP1"/>
    <property type="match status" value="1"/>
</dbReference>
<feature type="compositionally biased region" description="Low complexity" evidence="8">
    <location>
        <begin position="344"/>
        <end position="359"/>
    </location>
</feature>
<keyword evidence="3" id="KW-0238">DNA-binding</keyword>
<keyword evidence="11" id="KW-1185">Reference proteome</keyword>
<evidence type="ECO:0000256" key="3">
    <source>
        <dbReference type="ARBA" id="ARBA00023125"/>
    </source>
</evidence>
<dbReference type="InterPro" id="IPR004827">
    <property type="entry name" value="bZIP"/>
</dbReference>
<keyword evidence="7" id="KW-0175">Coiled coil</keyword>